<protein>
    <submittedName>
        <fullName evidence="2">Uncharacterized protein</fullName>
    </submittedName>
</protein>
<accession>A0ABU6UTA6</accession>
<evidence type="ECO:0000313" key="3">
    <source>
        <dbReference type="Proteomes" id="UP001341840"/>
    </source>
</evidence>
<name>A0ABU6UTA6_9FABA</name>
<reference evidence="2 3" key="1">
    <citation type="journal article" date="2023" name="Plants (Basel)">
        <title>Bridging the Gap: Combining Genomics and Transcriptomics Approaches to Understand Stylosanthes scabra, an Orphan Legume from the Brazilian Caatinga.</title>
        <authorList>
            <person name="Ferreira-Neto J.R.C."/>
            <person name="da Silva M.D."/>
            <person name="Binneck E."/>
            <person name="de Melo N.F."/>
            <person name="da Silva R.H."/>
            <person name="de Melo A.L.T.M."/>
            <person name="Pandolfi V."/>
            <person name="Bustamante F.O."/>
            <person name="Brasileiro-Vidal A.C."/>
            <person name="Benko-Iseppon A.M."/>
        </authorList>
    </citation>
    <scope>NUCLEOTIDE SEQUENCE [LARGE SCALE GENOMIC DNA]</scope>
    <source>
        <tissue evidence="2">Leaves</tissue>
    </source>
</reference>
<organism evidence="2 3">
    <name type="scientific">Stylosanthes scabra</name>
    <dbReference type="NCBI Taxonomy" id="79078"/>
    <lineage>
        <taxon>Eukaryota</taxon>
        <taxon>Viridiplantae</taxon>
        <taxon>Streptophyta</taxon>
        <taxon>Embryophyta</taxon>
        <taxon>Tracheophyta</taxon>
        <taxon>Spermatophyta</taxon>
        <taxon>Magnoliopsida</taxon>
        <taxon>eudicotyledons</taxon>
        <taxon>Gunneridae</taxon>
        <taxon>Pentapetalae</taxon>
        <taxon>rosids</taxon>
        <taxon>fabids</taxon>
        <taxon>Fabales</taxon>
        <taxon>Fabaceae</taxon>
        <taxon>Papilionoideae</taxon>
        <taxon>50 kb inversion clade</taxon>
        <taxon>dalbergioids sensu lato</taxon>
        <taxon>Dalbergieae</taxon>
        <taxon>Pterocarpus clade</taxon>
        <taxon>Stylosanthes</taxon>
    </lineage>
</organism>
<gene>
    <name evidence="2" type="ORF">PIB30_082875</name>
</gene>
<feature type="region of interest" description="Disordered" evidence="1">
    <location>
        <begin position="43"/>
        <end position="72"/>
    </location>
</feature>
<keyword evidence="3" id="KW-1185">Reference proteome</keyword>
<sequence length="72" mass="7661">MENNEGLGQAIEIMMARKVHGTTILATWGGPLHRSACAKVKRAVASGHRARSASNGGDSEISTNRTSGRKRD</sequence>
<comment type="caution">
    <text evidence="2">The sequence shown here is derived from an EMBL/GenBank/DDBJ whole genome shotgun (WGS) entry which is preliminary data.</text>
</comment>
<proteinExistence type="predicted"/>
<dbReference type="EMBL" id="JASCZI010122119">
    <property type="protein sequence ID" value="MED6163735.1"/>
    <property type="molecule type" value="Genomic_DNA"/>
</dbReference>
<evidence type="ECO:0000313" key="2">
    <source>
        <dbReference type="EMBL" id="MED6163735.1"/>
    </source>
</evidence>
<dbReference type="Proteomes" id="UP001341840">
    <property type="component" value="Unassembled WGS sequence"/>
</dbReference>
<feature type="compositionally biased region" description="Polar residues" evidence="1">
    <location>
        <begin position="52"/>
        <end position="66"/>
    </location>
</feature>
<evidence type="ECO:0000256" key="1">
    <source>
        <dbReference type="SAM" id="MobiDB-lite"/>
    </source>
</evidence>
<feature type="non-terminal residue" evidence="2">
    <location>
        <position position="72"/>
    </location>
</feature>